<feature type="transmembrane region" description="Helical" evidence="1">
    <location>
        <begin position="47"/>
        <end position="66"/>
    </location>
</feature>
<dbReference type="EMBL" id="PFGP01000027">
    <property type="protein sequence ID" value="PIW66826.1"/>
    <property type="molecule type" value="Genomic_DNA"/>
</dbReference>
<organism evidence="3 4">
    <name type="scientific">Candidatus Taenaricola geysiri</name>
    <dbReference type="NCBI Taxonomy" id="1974752"/>
    <lineage>
        <taxon>Bacteria</taxon>
        <taxon>Pseudomonadati</taxon>
        <taxon>Candidatus Omnitrophota</taxon>
        <taxon>Candidatus Taenaricola</taxon>
    </lineage>
</organism>
<dbReference type="GO" id="GO:0042834">
    <property type="term" value="F:peptidoglycan binding"/>
    <property type="evidence" value="ECO:0007669"/>
    <property type="project" value="InterPro"/>
</dbReference>
<gene>
    <name evidence="3" type="ORF">COW11_01315</name>
</gene>
<evidence type="ECO:0000259" key="2">
    <source>
        <dbReference type="PROSITE" id="PS51724"/>
    </source>
</evidence>
<keyword evidence="1" id="KW-0472">Membrane</keyword>
<dbReference type="Gene3D" id="3.30.70.1070">
    <property type="entry name" value="Sporulation related repeat"/>
    <property type="match status" value="1"/>
</dbReference>
<protein>
    <recommendedName>
        <fullName evidence="2">SPOR domain-containing protein</fullName>
    </recommendedName>
</protein>
<comment type="caution">
    <text evidence="3">The sequence shown here is derived from an EMBL/GenBank/DDBJ whole genome shotgun (WGS) entry which is preliminary data.</text>
</comment>
<sequence length="185" mass="20736">MVYENTEKQKELFEEFQPGKKGFDFLKGNNNLVQNKIFMLRFSVEKLIFISIAMVVLVVIVFCIGVERGKNKARPVLPAQVMQNAEPADISAPVTNINLGTPLKGVSTLGKGAVYKIHLATYVGKESAHRQMLKVKESGFPAYIKASGKFFLLCIGDYPDRQQAEGVLAQVRKKYKDCYIKTTKK</sequence>
<keyword evidence="1" id="KW-0812">Transmembrane</keyword>
<dbReference type="PROSITE" id="PS51724">
    <property type="entry name" value="SPOR"/>
    <property type="match status" value="1"/>
</dbReference>
<dbReference type="AlphaFoldDB" id="A0A2J0LPZ6"/>
<accession>A0A2J0LPZ6</accession>
<evidence type="ECO:0000313" key="3">
    <source>
        <dbReference type="EMBL" id="PIW66826.1"/>
    </source>
</evidence>
<reference evidence="3 4" key="1">
    <citation type="submission" date="2017-09" db="EMBL/GenBank/DDBJ databases">
        <title>Depth-based differentiation of microbial function through sediment-hosted aquifers and enrichment of novel symbionts in the deep terrestrial subsurface.</title>
        <authorList>
            <person name="Probst A.J."/>
            <person name="Ladd B."/>
            <person name="Jarett J.K."/>
            <person name="Geller-Mcgrath D.E."/>
            <person name="Sieber C.M."/>
            <person name="Emerson J.B."/>
            <person name="Anantharaman K."/>
            <person name="Thomas B.C."/>
            <person name="Malmstrom R."/>
            <person name="Stieglmeier M."/>
            <person name="Klingl A."/>
            <person name="Woyke T."/>
            <person name="Ryan C.M."/>
            <person name="Banfield J.F."/>
        </authorList>
    </citation>
    <scope>NUCLEOTIDE SEQUENCE [LARGE SCALE GENOMIC DNA]</scope>
    <source>
        <strain evidence="3">CG12_big_fil_rev_8_21_14_0_65_43_15</strain>
    </source>
</reference>
<dbReference type="InterPro" id="IPR007730">
    <property type="entry name" value="SPOR-like_dom"/>
</dbReference>
<keyword evidence="1" id="KW-1133">Transmembrane helix</keyword>
<name>A0A2J0LPZ6_9BACT</name>
<proteinExistence type="predicted"/>
<evidence type="ECO:0000256" key="1">
    <source>
        <dbReference type="SAM" id="Phobius"/>
    </source>
</evidence>
<dbReference type="SUPFAM" id="SSF110997">
    <property type="entry name" value="Sporulation related repeat"/>
    <property type="match status" value="1"/>
</dbReference>
<dbReference type="InterPro" id="IPR036680">
    <property type="entry name" value="SPOR-like_sf"/>
</dbReference>
<dbReference type="Pfam" id="PF05036">
    <property type="entry name" value="SPOR"/>
    <property type="match status" value="1"/>
</dbReference>
<dbReference type="Proteomes" id="UP000231267">
    <property type="component" value="Unassembled WGS sequence"/>
</dbReference>
<feature type="domain" description="SPOR" evidence="2">
    <location>
        <begin position="109"/>
        <end position="185"/>
    </location>
</feature>
<evidence type="ECO:0000313" key="4">
    <source>
        <dbReference type="Proteomes" id="UP000231267"/>
    </source>
</evidence>